<evidence type="ECO:0000313" key="2">
    <source>
        <dbReference type="EMBL" id="MFD1662397.1"/>
    </source>
</evidence>
<evidence type="ECO:0008006" key="4">
    <source>
        <dbReference type="Google" id="ProtNLM"/>
    </source>
</evidence>
<feature type="compositionally biased region" description="Basic and acidic residues" evidence="1">
    <location>
        <begin position="9"/>
        <end position="20"/>
    </location>
</feature>
<keyword evidence="3" id="KW-1185">Reference proteome</keyword>
<dbReference type="RefSeq" id="WP_381089996.1">
    <property type="nucleotide sequence ID" value="NZ_JBHUDX010000092.1"/>
</dbReference>
<protein>
    <recommendedName>
        <fullName evidence="4">MarR family transcriptional regulator</fullName>
    </recommendedName>
</protein>
<comment type="caution">
    <text evidence="2">The sequence shown here is derived from an EMBL/GenBank/DDBJ whole genome shotgun (WGS) entry which is preliminary data.</text>
</comment>
<accession>A0ABW4J0C4</accession>
<dbReference type="Proteomes" id="UP001597261">
    <property type="component" value="Unassembled WGS sequence"/>
</dbReference>
<name>A0ABW4J0C4_9ACTN</name>
<gene>
    <name evidence="2" type="ORF">ACFSL4_30500</name>
</gene>
<proteinExistence type="predicted"/>
<dbReference type="EMBL" id="JBHUDX010000092">
    <property type="protein sequence ID" value="MFD1662397.1"/>
    <property type="molecule type" value="Genomic_DNA"/>
</dbReference>
<feature type="region of interest" description="Disordered" evidence="1">
    <location>
        <begin position="1"/>
        <end position="20"/>
    </location>
</feature>
<sequence length="51" mass="5926">MEPTPAGEDCLRRGEQARREEEHRFLAPLDEEEAAVVRTLRLLLESHGPWK</sequence>
<reference evidence="3" key="1">
    <citation type="journal article" date="2019" name="Int. J. Syst. Evol. Microbiol.">
        <title>The Global Catalogue of Microorganisms (GCM) 10K type strain sequencing project: providing services to taxonomists for standard genome sequencing and annotation.</title>
        <authorList>
            <consortium name="The Broad Institute Genomics Platform"/>
            <consortium name="The Broad Institute Genome Sequencing Center for Infectious Disease"/>
            <person name="Wu L."/>
            <person name="Ma J."/>
        </authorList>
    </citation>
    <scope>NUCLEOTIDE SEQUENCE [LARGE SCALE GENOMIC DNA]</scope>
    <source>
        <strain evidence="3">CGMCC 1.12470</strain>
    </source>
</reference>
<evidence type="ECO:0000256" key="1">
    <source>
        <dbReference type="SAM" id="MobiDB-lite"/>
    </source>
</evidence>
<evidence type="ECO:0000313" key="3">
    <source>
        <dbReference type="Proteomes" id="UP001597261"/>
    </source>
</evidence>
<organism evidence="2 3">
    <name type="scientific">Streptomyces caeni</name>
    <dbReference type="NCBI Taxonomy" id="2307231"/>
    <lineage>
        <taxon>Bacteria</taxon>
        <taxon>Bacillati</taxon>
        <taxon>Actinomycetota</taxon>
        <taxon>Actinomycetes</taxon>
        <taxon>Kitasatosporales</taxon>
        <taxon>Streptomycetaceae</taxon>
        <taxon>Streptomyces</taxon>
    </lineage>
</organism>